<dbReference type="InterPro" id="IPR016155">
    <property type="entry name" value="Mopterin_synth/thiamin_S_b"/>
</dbReference>
<keyword evidence="2" id="KW-1185">Reference proteome</keyword>
<dbReference type="SUPFAM" id="SSF54285">
    <property type="entry name" value="MoaD/ThiS"/>
    <property type="match status" value="1"/>
</dbReference>
<dbReference type="InterPro" id="IPR003749">
    <property type="entry name" value="ThiS/MoaD-like"/>
</dbReference>
<dbReference type="InterPro" id="IPR010035">
    <property type="entry name" value="Thi_S"/>
</dbReference>
<sequence length="58" mass="6505">MELPEEVRTVSGLLEHLGVEKRIVVVERNRQILEREEHDSTPLAEGDSIEIVHFVGGG</sequence>
<reference evidence="1 2" key="1">
    <citation type="submission" date="2016-10" db="EMBL/GenBank/DDBJ databases">
        <authorList>
            <person name="de Groot N.N."/>
        </authorList>
    </citation>
    <scope>NUCLEOTIDE SEQUENCE [LARGE SCALE GENOMIC DNA]</scope>
    <source>
        <strain evidence="1 2">DSM 44945</strain>
    </source>
</reference>
<dbReference type="InterPro" id="IPR012675">
    <property type="entry name" value="Beta-grasp_dom_sf"/>
</dbReference>
<organism evidence="1 2">
    <name type="scientific">Planifilum fulgidum</name>
    <dbReference type="NCBI Taxonomy" id="201973"/>
    <lineage>
        <taxon>Bacteria</taxon>
        <taxon>Bacillati</taxon>
        <taxon>Bacillota</taxon>
        <taxon>Bacilli</taxon>
        <taxon>Bacillales</taxon>
        <taxon>Thermoactinomycetaceae</taxon>
        <taxon>Planifilum</taxon>
    </lineage>
</organism>
<dbReference type="Pfam" id="PF02597">
    <property type="entry name" value="ThiS"/>
    <property type="match status" value="1"/>
</dbReference>
<dbReference type="Proteomes" id="UP000198661">
    <property type="component" value="Unassembled WGS sequence"/>
</dbReference>
<name>A0A1I2KM55_9BACL</name>
<evidence type="ECO:0000313" key="1">
    <source>
        <dbReference type="EMBL" id="SFF67320.1"/>
    </source>
</evidence>
<protein>
    <submittedName>
        <fullName evidence="1">Sulfur carrier protein</fullName>
    </submittedName>
</protein>
<evidence type="ECO:0000313" key="2">
    <source>
        <dbReference type="Proteomes" id="UP000198661"/>
    </source>
</evidence>
<dbReference type="STRING" id="201973.SAMN04488025_102106"/>
<dbReference type="CDD" id="cd00565">
    <property type="entry name" value="Ubl_ThiS"/>
    <property type="match status" value="1"/>
</dbReference>
<dbReference type="EMBL" id="FOOK01000002">
    <property type="protein sequence ID" value="SFF67320.1"/>
    <property type="molecule type" value="Genomic_DNA"/>
</dbReference>
<dbReference type="NCBIfam" id="TIGR01683">
    <property type="entry name" value="thiS"/>
    <property type="match status" value="1"/>
</dbReference>
<dbReference type="PANTHER" id="PTHR34472">
    <property type="entry name" value="SULFUR CARRIER PROTEIN THIS"/>
    <property type="match status" value="1"/>
</dbReference>
<gene>
    <name evidence="1" type="ORF">SAMN04488025_102106</name>
</gene>
<dbReference type="AlphaFoldDB" id="A0A1I2KM55"/>
<proteinExistence type="predicted"/>
<dbReference type="PANTHER" id="PTHR34472:SF1">
    <property type="entry name" value="SULFUR CARRIER PROTEIN THIS"/>
    <property type="match status" value="1"/>
</dbReference>
<dbReference type="Gene3D" id="3.10.20.30">
    <property type="match status" value="1"/>
</dbReference>
<accession>A0A1I2KM55</accession>